<evidence type="ECO:0000256" key="1">
    <source>
        <dbReference type="ARBA" id="ARBA00005964"/>
    </source>
</evidence>
<dbReference type="RefSeq" id="WP_012618073.1">
    <property type="nucleotide sequence ID" value="NC_011832.1"/>
</dbReference>
<dbReference type="GeneID" id="7270033"/>
<dbReference type="STRING" id="521011.Mpal_1428"/>
<dbReference type="InterPro" id="IPR002018">
    <property type="entry name" value="CarbesteraseB"/>
</dbReference>
<gene>
    <name evidence="4" type="ordered locus">Mpal_1428</name>
</gene>
<keyword evidence="2" id="KW-0378">Hydrolase</keyword>
<evidence type="ECO:0000313" key="4">
    <source>
        <dbReference type="EMBL" id="ACL16754.1"/>
    </source>
</evidence>
<protein>
    <submittedName>
        <fullName evidence="4">Carboxylesterase type B</fullName>
    </submittedName>
</protein>
<dbReference type="InterPro" id="IPR019819">
    <property type="entry name" value="Carboxylesterase_B_CS"/>
</dbReference>
<dbReference type="HOGENOM" id="CLU_006586_16_4_2"/>
<dbReference type="KEGG" id="mpl:Mpal_1428"/>
<dbReference type="OrthoDB" id="227185at2157"/>
<name>B8GI14_METPE</name>
<dbReference type="Proteomes" id="UP000002457">
    <property type="component" value="Chromosome"/>
</dbReference>
<dbReference type="PROSITE" id="PS51257">
    <property type="entry name" value="PROKAR_LIPOPROTEIN"/>
    <property type="match status" value="1"/>
</dbReference>
<organism evidence="4 5">
    <name type="scientific">Methanosphaerula palustris (strain ATCC BAA-1556 / DSM 19958 / E1-9c)</name>
    <dbReference type="NCBI Taxonomy" id="521011"/>
    <lineage>
        <taxon>Archaea</taxon>
        <taxon>Methanobacteriati</taxon>
        <taxon>Methanobacteriota</taxon>
        <taxon>Stenosarchaea group</taxon>
        <taxon>Methanomicrobia</taxon>
        <taxon>Methanomicrobiales</taxon>
        <taxon>Methanoregulaceae</taxon>
        <taxon>Methanosphaerula</taxon>
    </lineage>
</organism>
<reference evidence="4 5" key="1">
    <citation type="journal article" date="2015" name="Genome Announc.">
        <title>Complete Genome Sequence of Methanosphaerula palustris E1-9CT, a Hydrogenotrophic Methanogen Isolated from a Minerotrophic Fen Peatland.</title>
        <authorList>
            <person name="Cadillo-Quiroz H."/>
            <person name="Browne P."/>
            <person name="Kyrpides N."/>
            <person name="Woyke T."/>
            <person name="Goodwin L."/>
            <person name="Detter C."/>
            <person name="Yavitt J.B."/>
            <person name="Zinder S.H."/>
        </authorList>
    </citation>
    <scope>NUCLEOTIDE SEQUENCE [LARGE SCALE GENOMIC DNA]</scope>
    <source>
        <strain evidence="5">ATCC BAA-1556 / DSM 19958 / E1-9c</strain>
    </source>
</reference>
<proteinExistence type="inferred from homology"/>
<evidence type="ECO:0000256" key="2">
    <source>
        <dbReference type="ARBA" id="ARBA00022801"/>
    </source>
</evidence>
<dbReference type="Gene3D" id="3.40.50.1820">
    <property type="entry name" value="alpha/beta hydrolase"/>
    <property type="match status" value="1"/>
</dbReference>
<dbReference type="AlphaFoldDB" id="B8GI14"/>
<accession>B8GI14</accession>
<sequence precursor="true">MQKIKLTGSILVLCLVLIGFSFLAGCTQKEQPATGVVKIDSGNISGTGENGLQIYRGIPFAAPPVGDLRWKPPAPVQPWDGVREAKNFSADPPQPGASAPIPGVASVNTSEDCLYLNVWTPANSSGEKLPVMVFFYGGAFGQVAGSTPAYNGTALAQQGVVVVTTNYRIGALGFLAHPQLDNESPNNTSGNYGLLDQIAALQWVQRNIKAFGGDPSKVTIFGQSAGAESVLIHLVSPLSKGLFQQAIVESGTFWENGAIIDAEYSKADAEKLGEQYAQSLGYTGPDVITQMRKLSAQDLINATNWPASSFQIVNTPHFEPTIDGWVLPDSLDNLFGLHRQSPVPLIIGTNADDGVTLSANANMTVPEYRTFIQNRFGKDTDAVLAKYPANSTAEVQIQLARIMTDYDFSDAAKFVAGSMADLNQSAYLYRYSYALPGQSLGAFHGSETLLLFRVLPKLDPATTSVADNLVDLWTRFAKTGDPNGGMNVTWPKYTNQTGQYLDIGNVSTVKSGY</sequence>
<feature type="domain" description="Carboxylesterase type B" evidence="3">
    <location>
        <begin position="35"/>
        <end position="509"/>
    </location>
</feature>
<dbReference type="PANTHER" id="PTHR11559">
    <property type="entry name" value="CARBOXYLESTERASE"/>
    <property type="match status" value="1"/>
</dbReference>
<dbReference type="SUPFAM" id="SSF53474">
    <property type="entry name" value="alpha/beta-Hydrolases"/>
    <property type="match status" value="1"/>
</dbReference>
<dbReference type="PROSITE" id="PS00941">
    <property type="entry name" value="CARBOXYLESTERASE_B_2"/>
    <property type="match status" value="1"/>
</dbReference>
<dbReference type="GO" id="GO:0016787">
    <property type="term" value="F:hydrolase activity"/>
    <property type="evidence" value="ECO:0007669"/>
    <property type="project" value="UniProtKB-KW"/>
</dbReference>
<dbReference type="EMBL" id="CP001338">
    <property type="protein sequence ID" value="ACL16754.1"/>
    <property type="molecule type" value="Genomic_DNA"/>
</dbReference>
<dbReference type="PROSITE" id="PS00122">
    <property type="entry name" value="CARBOXYLESTERASE_B_1"/>
    <property type="match status" value="1"/>
</dbReference>
<dbReference type="eggNOG" id="arCOG02638">
    <property type="taxonomic scope" value="Archaea"/>
</dbReference>
<dbReference type="InterPro" id="IPR050309">
    <property type="entry name" value="Type-B_Carboxylest/Lipase"/>
</dbReference>
<evidence type="ECO:0000313" key="5">
    <source>
        <dbReference type="Proteomes" id="UP000002457"/>
    </source>
</evidence>
<keyword evidence="5" id="KW-1185">Reference proteome</keyword>
<evidence type="ECO:0000259" key="3">
    <source>
        <dbReference type="Pfam" id="PF00135"/>
    </source>
</evidence>
<dbReference type="ESTHER" id="metpe-b8gi14">
    <property type="family name" value="Carb_B_Bacteria"/>
</dbReference>
<comment type="similarity">
    <text evidence="1">Belongs to the type-B carboxylesterase/lipase family.</text>
</comment>
<dbReference type="Pfam" id="PF00135">
    <property type="entry name" value="COesterase"/>
    <property type="match status" value="1"/>
</dbReference>
<dbReference type="InterPro" id="IPR029058">
    <property type="entry name" value="AB_hydrolase_fold"/>
</dbReference>
<dbReference type="InterPro" id="IPR019826">
    <property type="entry name" value="Carboxylesterase_B_AS"/>
</dbReference>